<dbReference type="GO" id="GO:0005975">
    <property type="term" value="P:carbohydrate metabolic process"/>
    <property type="evidence" value="ECO:0007669"/>
    <property type="project" value="InterPro"/>
</dbReference>
<proteinExistence type="predicted"/>
<comment type="caution">
    <text evidence="1">The sequence shown here is derived from an EMBL/GenBank/DDBJ whole genome shotgun (WGS) entry which is preliminary data.</text>
</comment>
<dbReference type="InterPro" id="IPR011330">
    <property type="entry name" value="Glyco_hydro/deAcase_b/a-brl"/>
</dbReference>
<dbReference type="Proteomes" id="UP000326509">
    <property type="component" value="Unassembled WGS sequence"/>
</dbReference>
<dbReference type="Pfam" id="PF03746">
    <property type="entry name" value="LamB_YcsF"/>
    <property type="match status" value="1"/>
</dbReference>
<dbReference type="SUPFAM" id="SSF88713">
    <property type="entry name" value="Glycoside hydrolase/deacetylase"/>
    <property type="match status" value="1"/>
</dbReference>
<accession>A0A5J4J411</accession>
<protein>
    <submittedName>
        <fullName evidence="1">UPF0271 protein</fullName>
    </submittedName>
</protein>
<dbReference type="EMBL" id="BKCG01000002">
    <property type="protein sequence ID" value="GER59207.1"/>
    <property type="molecule type" value="Genomic_DNA"/>
</dbReference>
<dbReference type="AlphaFoldDB" id="A0A5J4J411"/>
<dbReference type="PANTHER" id="PTHR30292:SF0">
    <property type="entry name" value="5-OXOPROLINASE SUBUNIT A"/>
    <property type="match status" value="1"/>
</dbReference>
<gene>
    <name evidence="1" type="ORF">ULMA_13150</name>
</gene>
<keyword evidence="2" id="KW-1185">Reference proteome</keyword>
<dbReference type="CDD" id="cd10801">
    <property type="entry name" value="LamB_YcsF_like_1"/>
    <property type="match status" value="1"/>
</dbReference>
<name>A0A5J4J411_9FLAO</name>
<dbReference type="RefSeq" id="WP_161596073.1">
    <property type="nucleotide sequence ID" value="NZ_BKCG01000002.1"/>
</dbReference>
<reference evidence="1 2" key="1">
    <citation type="submission" date="2019-08" db="EMBL/GenBank/DDBJ databases">
        <title>Draft genome sequence of Ulvibacter marinus type strain NBRC 109484.</title>
        <authorList>
            <person name="Kawano K."/>
            <person name="Ushijima N."/>
            <person name="Kihara M."/>
            <person name="Itoh H."/>
        </authorList>
    </citation>
    <scope>NUCLEOTIDE SEQUENCE [LARGE SCALE GENOMIC DNA]</scope>
    <source>
        <strain evidence="1 2">NBRC 109484</strain>
    </source>
</reference>
<sequence length="244" mass="26572">MITSIDINADLGEGARDDALIMPLISSCSVACGGHYGSEYTILQTVKLAMANGVKVGAHPSFPDKVNFGRKKMSLSPSELKSTLSLQLNSFIKVCNGLGVSLNHVKPHGALYNFAAIDEATSKILVASIMETGLEPVLYAPKNSVLSCVAKDYLPVAFEAFVDRRYTDDLQLVSRTLNDAVISSPIQAFEQLMSICAEQKVRTISGKTKDLEAHTFCVHSDNPNALEILNLIYEELTRLQIHIK</sequence>
<dbReference type="OrthoDB" id="9773478at2"/>
<dbReference type="Gene3D" id="3.20.20.370">
    <property type="entry name" value="Glycoside hydrolase/deacetylase"/>
    <property type="match status" value="1"/>
</dbReference>
<evidence type="ECO:0000313" key="1">
    <source>
        <dbReference type="EMBL" id="GER59207.1"/>
    </source>
</evidence>
<evidence type="ECO:0000313" key="2">
    <source>
        <dbReference type="Proteomes" id="UP000326509"/>
    </source>
</evidence>
<dbReference type="PANTHER" id="PTHR30292">
    <property type="entry name" value="UNCHARACTERIZED PROTEIN YBGL-RELATED"/>
    <property type="match status" value="1"/>
</dbReference>
<dbReference type="InterPro" id="IPR005501">
    <property type="entry name" value="LamB/YcsF/PxpA-like"/>
</dbReference>
<organism evidence="1 2">
    <name type="scientific">Patiriisocius marinus</name>
    <dbReference type="NCBI Taxonomy" id="1397112"/>
    <lineage>
        <taxon>Bacteria</taxon>
        <taxon>Pseudomonadati</taxon>
        <taxon>Bacteroidota</taxon>
        <taxon>Flavobacteriia</taxon>
        <taxon>Flavobacteriales</taxon>
        <taxon>Flavobacteriaceae</taxon>
        <taxon>Patiriisocius</taxon>
    </lineage>
</organism>